<dbReference type="NCBIfam" id="TIGR00538">
    <property type="entry name" value="hemN"/>
    <property type="match status" value="1"/>
</dbReference>
<dbReference type="PIRSF" id="PIRSF000167">
    <property type="entry name" value="HemN"/>
    <property type="match status" value="1"/>
</dbReference>
<evidence type="ECO:0000256" key="7">
    <source>
        <dbReference type="ARBA" id="ARBA00022691"/>
    </source>
</evidence>
<feature type="binding site" evidence="16">
    <location>
        <position position="238"/>
    </location>
    <ligand>
        <name>S-adenosyl-L-methionine</name>
        <dbReference type="ChEBI" id="CHEBI:59789"/>
        <label>2</label>
    </ligand>
</feature>
<dbReference type="GO" id="GO:0006782">
    <property type="term" value="P:protoporphyrinogen IX biosynthetic process"/>
    <property type="evidence" value="ECO:0007669"/>
    <property type="project" value="UniProtKB-UniPathway"/>
</dbReference>
<feature type="binding site" evidence="16">
    <location>
        <position position="107"/>
    </location>
    <ligand>
        <name>S-adenosyl-L-methionine</name>
        <dbReference type="ChEBI" id="CHEBI:59789"/>
        <label>1</label>
    </ligand>
</feature>
<dbReference type="InterPro" id="IPR004558">
    <property type="entry name" value="Coprogen_oxidase_HemN"/>
</dbReference>
<dbReference type="SFLD" id="SFLDS00029">
    <property type="entry name" value="Radical_SAM"/>
    <property type="match status" value="1"/>
</dbReference>
<comment type="similarity">
    <text evidence="3 15">Belongs to the anaerobic coproporphyrinogen-III oxidase family.</text>
</comment>
<evidence type="ECO:0000256" key="1">
    <source>
        <dbReference type="ARBA" id="ARBA00004496"/>
    </source>
</evidence>
<evidence type="ECO:0000313" key="20">
    <source>
        <dbReference type="Proteomes" id="UP000000813"/>
    </source>
</evidence>
<comment type="cofactor">
    <cofactor evidence="15 17">
        <name>[4Fe-4S] cluster</name>
        <dbReference type="ChEBI" id="CHEBI:49883"/>
    </cofactor>
    <text evidence="15 17">Binds 1 [4Fe-4S] cluster. The cluster is coordinated with 3 cysteines and an exchangeable S-adenosyl-L-methionine.</text>
</comment>
<evidence type="ECO:0000256" key="14">
    <source>
        <dbReference type="ARBA" id="ARBA00048321"/>
    </source>
</evidence>
<dbReference type="EMBL" id="AE007869">
    <property type="protein sequence ID" value="AAK87379.2"/>
    <property type="molecule type" value="Genomic_DNA"/>
</dbReference>
<feature type="binding site" evidence="16">
    <location>
        <position position="50"/>
    </location>
    <ligand>
        <name>S-adenosyl-L-methionine</name>
        <dbReference type="ChEBI" id="CHEBI:59789"/>
        <label>1</label>
    </ligand>
</feature>
<dbReference type="GO" id="GO:0004109">
    <property type="term" value="F:coproporphyrinogen oxidase activity"/>
    <property type="evidence" value="ECO:0007669"/>
    <property type="project" value="InterPro"/>
</dbReference>
<evidence type="ECO:0000256" key="5">
    <source>
        <dbReference type="ARBA" id="ARBA00022485"/>
    </source>
</evidence>
<feature type="binding site" evidence="16">
    <location>
        <begin position="62"/>
        <end position="64"/>
    </location>
    <ligand>
        <name>S-adenosyl-L-methionine</name>
        <dbReference type="ChEBI" id="CHEBI:59789"/>
        <label>2</label>
    </ligand>
</feature>
<comment type="subcellular location">
    <subcellularLocation>
        <location evidence="1 15">Cytoplasm</location>
    </subcellularLocation>
</comment>
<protein>
    <recommendedName>
        <fullName evidence="15">Coproporphyrinogen-III oxidase</fullName>
        <ecNumber evidence="15">1.3.98.3</ecNumber>
    </recommendedName>
</protein>
<dbReference type="PANTHER" id="PTHR13932">
    <property type="entry name" value="COPROPORPHYRINIGEN III OXIDASE"/>
    <property type="match status" value="1"/>
</dbReference>
<dbReference type="GeneID" id="1133639"/>
<dbReference type="STRING" id="176299.Atu1601"/>
<dbReference type="InterPro" id="IPR034505">
    <property type="entry name" value="Coproporphyrinogen-III_oxidase"/>
</dbReference>
<feature type="binding site" evidence="17">
    <location>
        <position position="56"/>
    </location>
    <ligand>
        <name>[4Fe-4S] cluster</name>
        <dbReference type="ChEBI" id="CHEBI:49883"/>
        <note>4Fe-4S-S-AdoMet</note>
    </ligand>
</feature>
<comment type="pathway">
    <text evidence="2 15">Porphyrin-containing compound metabolism; protoporphyrin-IX biosynthesis; protoporphyrinogen-IX from coproporphyrinogen-III (AdoMet route): step 1/1.</text>
</comment>
<dbReference type="CDD" id="cd01335">
    <property type="entry name" value="Radical_SAM"/>
    <property type="match status" value="1"/>
</dbReference>
<evidence type="ECO:0000256" key="13">
    <source>
        <dbReference type="ARBA" id="ARBA00024295"/>
    </source>
</evidence>
<dbReference type="SUPFAM" id="SSF102114">
    <property type="entry name" value="Radical SAM enzymes"/>
    <property type="match status" value="1"/>
</dbReference>
<keyword evidence="20" id="KW-1185">Reference proteome</keyword>
<evidence type="ECO:0000256" key="6">
    <source>
        <dbReference type="ARBA" id="ARBA00022490"/>
    </source>
</evidence>
<keyword evidence="12 15" id="KW-0627">Porphyrin biosynthesis</keyword>
<keyword evidence="10 15" id="KW-0408">Iron</keyword>
<reference evidence="19 20" key="2">
    <citation type="journal article" date="2001" name="Science">
        <title>Genome sequence of the plant pathogen and biotechnology agent Agrobacterium tumefaciens C58.</title>
        <authorList>
            <person name="Goodner B."/>
            <person name="Hinkle G."/>
            <person name="Gattung S."/>
            <person name="Miller N."/>
            <person name="Blanchard M."/>
            <person name="Qurollo B."/>
            <person name="Goldman B.S."/>
            <person name="Cao Y."/>
            <person name="Askenazi M."/>
            <person name="Halling C."/>
            <person name="Mullin L."/>
            <person name="Houmiel K."/>
            <person name="Gordon J."/>
            <person name="Vaudin M."/>
            <person name="Iartchouk O."/>
            <person name="Epp A."/>
            <person name="Liu F."/>
            <person name="Wollam C."/>
            <person name="Allinger M."/>
            <person name="Doughty D."/>
            <person name="Scott C."/>
            <person name="Lappas C."/>
            <person name="Markelz B."/>
            <person name="Flanagan C."/>
            <person name="Crowell C."/>
            <person name="Gurson J."/>
            <person name="Lomo C."/>
            <person name="Sear C."/>
            <person name="Strub G."/>
            <person name="Cielo C."/>
            <person name="Slater S."/>
        </authorList>
    </citation>
    <scope>NUCLEOTIDE SEQUENCE [LARGE SCALE GENOMIC DNA]</scope>
    <source>
        <strain evidence="20">C58 / ATCC 33970</strain>
    </source>
</reference>
<proteinExistence type="inferred from homology"/>
<evidence type="ECO:0000256" key="10">
    <source>
        <dbReference type="ARBA" id="ARBA00023004"/>
    </source>
</evidence>
<dbReference type="UniPathway" id="UPA00251">
    <property type="reaction ID" value="UER00323"/>
</dbReference>
<dbReference type="OrthoDB" id="9808022at2"/>
<feature type="binding site" evidence="16">
    <location>
        <position position="204"/>
    </location>
    <ligand>
        <name>S-adenosyl-L-methionine</name>
        <dbReference type="ChEBI" id="CHEBI:59789"/>
        <label>2</label>
    </ligand>
</feature>
<sequence length="449" mass="49760">MNTELLRKYSGAVPRYTSYPTAPHFHAGIDDTTYRGWLGALNHRNRISLYLHIPYCDRLCWFCACHTKHTLKYEPIAVYLEALKQEIAAVGALVSPDAVVSAVHFGGGSPTMLKPDDMVSLMDCLRRHFTFGLDPEISVEMDPNDLDDSRYDALAAVGMSRASLGVQDFDDKVQKTINRIQSFQQTKSVVDAVRARGVHSVNCDILYGLPFQTCETLKKTVGQIVSLNPDRVALFGYAHVPWMKKHQSLIPEHALPDIAERYRQMTMAGEMLKQAGYRAVGIDHFAKPADTLCQAVEAGALRRNFQGYTTDTADALIGLGASSVGRLPQGYVQNMVATREYQRMVGEGGLAAVKGIELSQDDHLRSHVIERLMCDFSIDLSDMQHRFGKVSHSVRDQAQQFAAGDRDGVVRLDADVFAVTEVGKPFVRHIAAIFDTYLGNGRGRHSVAV</sequence>
<keyword evidence="5 15" id="KW-0004">4Fe-4S</keyword>
<feature type="binding site" evidence="17">
    <location>
        <position position="60"/>
    </location>
    <ligand>
        <name>[4Fe-4S] cluster</name>
        <dbReference type="ChEBI" id="CHEBI:49883"/>
        <note>4Fe-4S-S-AdoMet</note>
    </ligand>
</feature>
<name>A9CIV7_AGRFC</name>
<dbReference type="EnsemblBacteria" id="AAK87379">
    <property type="protein sequence ID" value="AAK87379"/>
    <property type="gene ID" value="Atu1601"/>
</dbReference>
<evidence type="ECO:0000256" key="12">
    <source>
        <dbReference type="ARBA" id="ARBA00023244"/>
    </source>
</evidence>
<evidence type="ECO:0000256" key="15">
    <source>
        <dbReference type="PIRNR" id="PIRNR000167"/>
    </source>
</evidence>
<dbReference type="PhylomeDB" id="A9CIV7"/>
<keyword evidence="8 15" id="KW-0479">Metal-binding</keyword>
<dbReference type="Proteomes" id="UP000000813">
    <property type="component" value="Chromosome circular"/>
</dbReference>
<dbReference type="GO" id="GO:0005737">
    <property type="term" value="C:cytoplasm"/>
    <property type="evidence" value="ECO:0007669"/>
    <property type="project" value="UniProtKB-SubCell"/>
</dbReference>
<dbReference type="PANTHER" id="PTHR13932:SF6">
    <property type="entry name" value="OXYGEN-INDEPENDENT COPROPORPHYRINOGEN III OXIDASE"/>
    <property type="match status" value="1"/>
</dbReference>
<evidence type="ECO:0000313" key="19">
    <source>
        <dbReference type="EMBL" id="AAK87379.2"/>
    </source>
</evidence>
<dbReference type="InterPro" id="IPR058240">
    <property type="entry name" value="rSAM_sf"/>
</dbReference>
<dbReference type="AlphaFoldDB" id="A9CIV7"/>
<feature type="binding site" evidence="16">
    <location>
        <position position="179"/>
    </location>
    <ligand>
        <name>S-adenosyl-L-methionine</name>
        <dbReference type="ChEBI" id="CHEBI:59789"/>
        <label>2</label>
    </ligand>
</feature>
<dbReference type="Gene3D" id="3.80.30.20">
    <property type="entry name" value="tm_1862 like domain"/>
    <property type="match status" value="1"/>
</dbReference>
<evidence type="ECO:0000256" key="3">
    <source>
        <dbReference type="ARBA" id="ARBA00005493"/>
    </source>
</evidence>
<keyword evidence="11 15" id="KW-0411">Iron-sulfur</keyword>
<keyword evidence="9 15" id="KW-0560">Oxidoreductase</keyword>
<gene>
    <name evidence="19" type="primary">hemN</name>
    <name evidence="19" type="ordered locus">Atu1601</name>
</gene>
<dbReference type="EC" id="1.3.98.3" evidence="15"/>
<evidence type="ECO:0000256" key="17">
    <source>
        <dbReference type="PIRSR" id="PIRSR000167-2"/>
    </source>
</evidence>
<comment type="catalytic activity">
    <reaction evidence="14 15">
        <text>coproporphyrinogen III + 2 S-adenosyl-L-methionine = protoporphyrinogen IX + 2 5'-deoxyadenosine + 2 L-methionine + 2 CO2</text>
        <dbReference type="Rhea" id="RHEA:15425"/>
        <dbReference type="ChEBI" id="CHEBI:16526"/>
        <dbReference type="ChEBI" id="CHEBI:17319"/>
        <dbReference type="ChEBI" id="CHEBI:57307"/>
        <dbReference type="ChEBI" id="CHEBI:57309"/>
        <dbReference type="ChEBI" id="CHEBI:57844"/>
        <dbReference type="ChEBI" id="CHEBI:59789"/>
        <dbReference type="EC" id="1.3.98.3"/>
    </reaction>
</comment>
<evidence type="ECO:0000256" key="9">
    <source>
        <dbReference type="ARBA" id="ARBA00023002"/>
    </source>
</evidence>
<feature type="binding site" evidence="17">
    <location>
        <position position="63"/>
    </location>
    <ligand>
        <name>[4Fe-4S] cluster</name>
        <dbReference type="ChEBI" id="CHEBI:49883"/>
        <note>4Fe-4S-S-AdoMet</note>
    </ligand>
</feature>
<feature type="binding site" evidence="16">
    <location>
        <position position="167"/>
    </location>
    <ligand>
        <name>S-adenosyl-L-methionine</name>
        <dbReference type="ChEBI" id="CHEBI:59789"/>
        <label>2</label>
    </ligand>
</feature>
<keyword evidence="6 15" id="KW-0963">Cytoplasm</keyword>
<dbReference type="GO" id="GO:0046872">
    <property type="term" value="F:metal ion binding"/>
    <property type="evidence" value="ECO:0007669"/>
    <property type="project" value="UniProtKB-KW"/>
</dbReference>
<dbReference type="InterPro" id="IPR023404">
    <property type="entry name" value="rSAM_horseshoe"/>
</dbReference>
<feature type="binding site" evidence="16">
    <location>
        <position position="140"/>
    </location>
    <ligand>
        <name>S-adenosyl-L-methionine</name>
        <dbReference type="ChEBI" id="CHEBI:59789"/>
        <label>1</label>
    </ligand>
</feature>
<reference evidence="19 20" key="1">
    <citation type="journal article" date="2001" name="Science">
        <title>The genome of the natural genetic engineer Agrobacterium tumefaciens C58.</title>
        <authorList>
            <person name="Wood D.W."/>
            <person name="Setubal J.C."/>
            <person name="Kaul R."/>
            <person name="Monks D.E."/>
            <person name="Kitajima J.P."/>
            <person name="Okura V.K."/>
            <person name="Zhou Y."/>
            <person name="Chen L."/>
            <person name="Wood G.E."/>
            <person name="Almeida N.F.Jr."/>
            <person name="Woo L."/>
            <person name="Chen Y."/>
            <person name="Paulsen I.T."/>
            <person name="Eisen J.A."/>
            <person name="Karp P.D."/>
            <person name="Bovee D.Sr."/>
            <person name="Chapman P."/>
            <person name="Clendenning J."/>
            <person name="Deatherage G."/>
            <person name="Gillet W."/>
            <person name="Grant C."/>
            <person name="Kutyavin T."/>
            <person name="Levy R."/>
            <person name="Li M.J."/>
            <person name="McClelland E."/>
            <person name="Palmieri A."/>
            <person name="Raymond C."/>
            <person name="Rouse G."/>
            <person name="Saenphimmachak C."/>
            <person name="Wu Z."/>
            <person name="Romero P."/>
            <person name="Gordon D."/>
            <person name="Zhang S."/>
            <person name="Yoo H."/>
            <person name="Tao Y."/>
            <person name="Biddle P."/>
            <person name="Jung M."/>
            <person name="Krespan W."/>
            <person name="Perry M."/>
            <person name="Gordon-Kamm B."/>
            <person name="Liao L."/>
            <person name="Kim S."/>
            <person name="Hendrick C."/>
            <person name="Zhao Z.Y."/>
            <person name="Dolan M."/>
            <person name="Chumley F."/>
            <person name="Tingey S.V."/>
            <person name="Tomb J.F."/>
            <person name="Gordon M.P."/>
            <person name="Olson M.V."/>
            <person name="Nester E.W."/>
        </authorList>
    </citation>
    <scope>NUCLEOTIDE SEQUENCE [LARGE SCALE GENOMIC DNA]</scope>
    <source>
        <strain evidence="20">C58 / ATCC 33970</strain>
    </source>
</reference>
<evidence type="ECO:0000256" key="11">
    <source>
        <dbReference type="ARBA" id="ARBA00023014"/>
    </source>
</evidence>
<dbReference type="KEGG" id="atu:Atu1601"/>
<dbReference type="InterPro" id="IPR007197">
    <property type="entry name" value="rSAM"/>
</dbReference>
<keyword evidence="7 15" id="KW-0949">S-adenosyl-L-methionine</keyword>
<comment type="function">
    <text evidence="13">Involved in the heme biosynthesis. Catalyzes the anaerobic oxidative decarboxylation of propionate groups of rings A and B of coproporphyrinogen III to yield the vinyl groups in protoporphyrinogen IX.</text>
</comment>
<dbReference type="PATRIC" id="fig|176299.10.peg.1619"/>
<evidence type="ECO:0000256" key="16">
    <source>
        <dbReference type="PIRSR" id="PIRSR000167-1"/>
    </source>
</evidence>
<evidence type="ECO:0000256" key="2">
    <source>
        <dbReference type="ARBA" id="ARBA00004785"/>
    </source>
</evidence>
<dbReference type="SFLD" id="SFLDG01065">
    <property type="entry name" value="anaerobic_coproporphyrinogen-I"/>
    <property type="match status" value="1"/>
</dbReference>
<dbReference type="SMART" id="SM00729">
    <property type="entry name" value="Elp3"/>
    <property type="match status" value="1"/>
</dbReference>
<dbReference type="GO" id="GO:0051539">
    <property type="term" value="F:4 iron, 4 sulfur cluster binding"/>
    <property type="evidence" value="ECO:0007669"/>
    <property type="project" value="UniProtKB-KW"/>
</dbReference>
<organism evidence="19 20">
    <name type="scientific">Agrobacterium fabrum (strain C58 / ATCC 33970)</name>
    <name type="common">Agrobacterium tumefaciens (strain C58)</name>
    <dbReference type="NCBI Taxonomy" id="176299"/>
    <lineage>
        <taxon>Bacteria</taxon>
        <taxon>Pseudomonadati</taxon>
        <taxon>Pseudomonadota</taxon>
        <taxon>Alphaproteobacteria</taxon>
        <taxon>Hyphomicrobiales</taxon>
        <taxon>Rhizobiaceae</taxon>
        <taxon>Rhizobium/Agrobacterium group</taxon>
        <taxon>Agrobacterium</taxon>
        <taxon>Agrobacterium tumefaciens complex</taxon>
    </lineage>
</organism>
<accession>A9CIV7</accession>
<dbReference type="PROSITE" id="PS51918">
    <property type="entry name" value="RADICAL_SAM"/>
    <property type="match status" value="1"/>
</dbReference>
<dbReference type="Pfam" id="PF04055">
    <property type="entry name" value="Radical_SAM"/>
    <property type="match status" value="1"/>
</dbReference>
<comment type="subunit">
    <text evidence="4">Monomer.</text>
</comment>
<dbReference type="HOGENOM" id="CLU_027579_3_0_5"/>
<evidence type="ECO:0000259" key="18">
    <source>
        <dbReference type="PROSITE" id="PS51918"/>
    </source>
</evidence>
<dbReference type="GO" id="GO:0051989">
    <property type="term" value="F:coproporphyrinogen dehydrogenase activity"/>
    <property type="evidence" value="ECO:0007669"/>
    <property type="project" value="UniProtKB-EC"/>
</dbReference>
<dbReference type="RefSeq" id="WP_010971733.1">
    <property type="nucleotide sequence ID" value="NC_003062.2"/>
</dbReference>
<evidence type="ECO:0000256" key="8">
    <source>
        <dbReference type="ARBA" id="ARBA00022723"/>
    </source>
</evidence>
<dbReference type="InterPro" id="IPR006638">
    <property type="entry name" value="Elp3/MiaA/NifB-like_rSAM"/>
</dbReference>
<dbReference type="Gene3D" id="1.10.10.920">
    <property type="match status" value="1"/>
</dbReference>
<evidence type="ECO:0000256" key="4">
    <source>
        <dbReference type="ARBA" id="ARBA00011245"/>
    </source>
</evidence>
<dbReference type="SFLD" id="SFLDG01082">
    <property type="entry name" value="B12-binding_domain_containing"/>
    <property type="match status" value="1"/>
</dbReference>
<feature type="domain" description="Radical SAM core" evidence="18">
    <location>
        <begin position="41"/>
        <end position="278"/>
    </location>
</feature>
<dbReference type="eggNOG" id="COG0635">
    <property type="taxonomic scope" value="Bacteria"/>
</dbReference>